<dbReference type="EMBL" id="JBHSWU010000615">
    <property type="protein sequence ID" value="MFC6725611.1"/>
    <property type="molecule type" value="Genomic_DNA"/>
</dbReference>
<name>A0ABD5S266_9EURY</name>
<feature type="non-terminal residue" evidence="2">
    <location>
        <position position="1"/>
    </location>
</feature>
<feature type="transmembrane region" description="Helical" evidence="1">
    <location>
        <begin position="86"/>
        <end position="109"/>
    </location>
</feature>
<feature type="transmembrane region" description="Helical" evidence="1">
    <location>
        <begin position="20"/>
        <end position="39"/>
    </location>
</feature>
<accession>A0ABD5S266</accession>
<evidence type="ECO:0000256" key="1">
    <source>
        <dbReference type="SAM" id="Phobius"/>
    </source>
</evidence>
<evidence type="ECO:0000313" key="2">
    <source>
        <dbReference type="EMBL" id="MFC6725611.1"/>
    </source>
</evidence>
<protein>
    <submittedName>
        <fullName evidence="2">Dolichyl-diphosphooligosaccharide--protein glycosyltransferase</fullName>
    </submittedName>
</protein>
<organism evidence="2 3">
    <name type="scientific">Halobium palmae</name>
    <dbReference type="NCBI Taxonomy" id="1776492"/>
    <lineage>
        <taxon>Archaea</taxon>
        <taxon>Methanobacteriati</taxon>
        <taxon>Methanobacteriota</taxon>
        <taxon>Stenosarchaea group</taxon>
        <taxon>Halobacteria</taxon>
        <taxon>Halobacteriales</taxon>
        <taxon>Haloferacaceae</taxon>
        <taxon>Halobium</taxon>
    </lineage>
</organism>
<dbReference type="AlphaFoldDB" id="A0ABD5S266"/>
<dbReference type="Proteomes" id="UP001596328">
    <property type="component" value="Unassembled WGS sequence"/>
</dbReference>
<reference evidence="2 3" key="1">
    <citation type="journal article" date="2019" name="Int. J. Syst. Evol. Microbiol.">
        <title>The Global Catalogue of Microorganisms (GCM) 10K type strain sequencing project: providing services to taxonomists for standard genome sequencing and annotation.</title>
        <authorList>
            <consortium name="The Broad Institute Genomics Platform"/>
            <consortium name="The Broad Institute Genome Sequencing Center for Infectious Disease"/>
            <person name="Wu L."/>
            <person name="Ma J."/>
        </authorList>
    </citation>
    <scope>NUCLEOTIDE SEQUENCE [LARGE SCALE GENOMIC DNA]</scope>
    <source>
        <strain evidence="2 3">NBRC 111368</strain>
    </source>
</reference>
<evidence type="ECO:0000313" key="3">
    <source>
        <dbReference type="Proteomes" id="UP001596328"/>
    </source>
</evidence>
<comment type="caution">
    <text evidence="2">The sequence shown here is derived from an EMBL/GenBank/DDBJ whole genome shotgun (WGS) entry which is preliminary data.</text>
</comment>
<gene>
    <name evidence="2" type="ORF">ACFQE1_14800</name>
</gene>
<proteinExistence type="predicted"/>
<feature type="transmembrane region" description="Helical" evidence="1">
    <location>
        <begin position="121"/>
        <end position="138"/>
    </location>
</feature>
<keyword evidence="1" id="KW-1133">Transmembrane helix</keyword>
<keyword evidence="3" id="KW-1185">Reference proteome</keyword>
<sequence length="153" mass="16296">AAFLAGLARAFESRDHDARYYPVAVFGVILGLTAVVALLTPDFFRLLVNNLLRIVGFSANAATRTIAEARPFLDPQRLSRYQVDRVGMILIEYGMAFFTAAVAAIWLLVGPLLDDGDTREYGYVGAALVVLGVALVTIKPDLLGTVAAVGAGP</sequence>
<keyword evidence="1" id="KW-0472">Membrane</keyword>
<keyword evidence="1" id="KW-0812">Transmembrane</keyword>